<evidence type="ECO:0000256" key="1">
    <source>
        <dbReference type="ARBA" id="ARBA00023157"/>
    </source>
</evidence>
<dbReference type="Proteomes" id="UP000001646">
    <property type="component" value="Chromosome 4"/>
</dbReference>
<feature type="domain" description="Thioredoxin" evidence="4">
    <location>
        <begin position="42"/>
        <end position="168"/>
    </location>
</feature>
<dbReference type="GO" id="GO:0005829">
    <property type="term" value="C:cytosol"/>
    <property type="evidence" value="ECO:0000318"/>
    <property type="project" value="GO_Central"/>
</dbReference>
<keyword evidence="1" id="KW-1015">Disulfide bond</keyword>
<dbReference type="SUPFAM" id="SSF52833">
    <property type="entry name" value="Thioredoxin-like"/>
    <property type="match status" value="1"/>
</dbReference>
<keyword evidence="2" id="KW-0676">Redox-active center</keyword>
<dbReference type="InParanoid" id="A0A803SXX7"/>
<dbReference type="InterPro" id="IPR036249">
    <property type="entry name" value="Thioredoxin-like_sf"/>
</dbReference>
<dbReference type="GeneTree" id="ENSGT00940000154259"/>
<feature type="region of interest" description="Disordered" evidence="3">
    <location>
        <begin position="26"/>
        <end position="56"/>
    </location>
</feature>
<reference evidence="5 6" key="1">
    <citation type="submission" date="2009-12" db="EMBL/GenBank/DDBJ databases">
        <title>The Genome Sequence of Anolis carolinensis (Green Anole Lizard).</title>
        <authorList>
            <consortium name="The Genome Sequencing Platform"/>
            <person name="Di Palma F."/>
            <person name="Alfoldi J."/>
            <person name="Heiman D."/>
            <person name="Young S."/>
            <person name="Grabherr M."/>
            <person name="Johnson J."/>
            <person name="Lander E.S."/>
            <person name="Lindblad-Toh K."/>
        </authorList>
    </citation>
    <scope>NUCLEOTIDE SEQUENCE [LARGE SCALE GENOMIC DNA]</scope>
    <source>
        <strain evidence="5 6">JBL SC #1</strain>
    </source>
</reference>
<proteinExistence type="predicted"/>
<dbReference type="PROSITE" id="PS51352">
    <property type="entry name" value="THIOREDOXIN_2"/>
    <property type="match status" value="1"/>
</dbReference>
<dbReference type="AlphaFoldDB" id="A0A803SXX7"/>
<organism evidence="5 6">
    <name type="scientific">Anolis carolinensis</name>
    <name type="common">Green anole</name>
    <name type="synonym">American chameleon</name>
    <dbReference type="NCBI Taxonomy" id="28377"/>
    <lineage>
        <taxon>Eukaryota</taxon>
        <taxon>Metazoa</taxon>
        <taxon>Chordata</taxon>
        <taxon>Craniata</taxon>
        <taxon>Vertebrata</taxon>
        <taxon>Euteleostomi</taxon>
        <taxon>Lepidosauria</taxon>
        <taxon>Squamata</taxon>
        <taxon>Bifurcata</taxon>
        <taxon>Unidentata</taxon>
        <taxon>Episquamata</taxon>
        <taxon>Toxicofera</taxon>
        <taxon>Iguania</taxon>
        <taxon>Dactyloidae</taxon>
        <taxon>Anolis</taxon>
    </lineage>
</organism>
<keyword evidence="6" id="KW-1185">Reference proteome</keyword>
<feature type="region of interest" description="Disordered" evidence="3">
    <location>
        <begin position="141"/>
        <end position="168"/>
    </location>
</feature>
<evidence type="ECO:0000256" key="2">
    <source>
        <dbReference type="ARBA" id="ARBA00023284"/>
    </source>
</evidence>
<dbReference type="InterPro" id="IPR013766">
    <property type="entry name" value="Thioredoxin_domain"/>
</dbReference>
<reference evidence="5" key="2">
    <citation type="submission" date="2025-08" db="UniProtKB">
        <authorList>
            <consortium name="Ensembl"/>
        </authorList>
    </citation>
    <scope>IDENTIFICATION</scope>
</reference>
<evidence type="ECO:0000313" key="5">
    <source>
        <dbReference type="Ensembl" id="ENSACAP00000027817.1"/>
    </source>
</evidence>
<dbReference type="GO" id="GO:0015035">
    <property type="term" value="F:protein-disulfide reductase activity"/>
    <property type="evidence" value="ECO:0000318"/>
    <property type="project" value="GO_Central"/>
</dbReference>
<reference evidence="5" key="3">
    <citation type="submission" date="2025-09" db="UniProtKB">
        <authorList>
            <consortium name="Ensembl"/>
        </authorList>
    </citation>
    <scope>IDENTIFICATION</scope>
</reference>
<evidence type="ECO:0000256" key="3">
    <source>
        <dbReference type="SAM" id="MobiDB-lite"/>
    </source>
</evidence>
<evidence type="ECO:0000259" key="4">
    <source>
        <dbReference type="PROSITE" id="PS51352"/>
    </source>
</evidence>
<dbReference type="CDD" id="cd02947">
    <property type="entry name" value="TRX_family"/>
    <property type="match status" value="1"/>
</dbReference>
<dbReference type="Gene3D" id="3.40.30.10">
    <property type="entry name" value="Glutaredoxin"/>
    <property type="match status" value="1"/>
</dbReference>
<accession>A0A803SXX7</accession>
<protein>
    <recommendedName>
        <fullName evidence="4">Thioredoxin domain-containing protein</fullName>
    </recommendedName>
</protein>
<dbReference type="PROSITE" id="PS00194">
    <property type="entry name" value="THIOREDOXIN_1"/>
    <property type="match status" value="1"/>
</dbReference>
<dbReference type="PANTHER" id="PTHR46115">
    <property type="entry name" value="THIOREDOXIN-LIKE PROTEIN 1"/>
    <property type="match status" value="1"/>
</dbReference>
<evidence type="ECO:0000313" key="6">
    <source>
        <dbReference type="Proteomes" id="UP000001646"/>
    </source>
</evidence>
<gene>
    <name evidence="5" type="primary">LOC103278639</name>
</gene>
<dbReference type="Ensembl" id="ENSACAT00000056077.1">
    <property type="protein sequence ID" value="ENSACAP00000027817.1"/>
    <property type="gene ID" value="ENSACAG00000039569.1"/>
</dbReference>
<feature type="compositionally biased region" description="Basic and acidic residues" evidence="3">
    <location>
        <begin position="47"/>
        <end position="56"/>
    </location>
</feature>
<sequence>MNNMDITTKTRFFYKPCCQLCSSQSPKAAAEEPKLEPEPDPGLIKEPPPELPKKLPKTKGEAAAKMVKVIGNLVKFQSELDSTAGKLIVIDFSITWCGPCKMIKPFFYSLVEKYKYVIFIEIDVDDVQDVAAHSEVKSMQHSSSTKTRKKCMNFPEQTTKGWKKPLRS</sequence>
<name>A0A803SXX7_ANOCA</name>
<dbReference type="InterPro" id="IPR017937">
    <property type="entry name" value="Thioredoxin_CS"/>
</dbReference>
<dbReference type="Pfam" id="PF00085">
    <property type="entry name" value="Thioredoxin"/>
    <property type="match status" value="1"/>
</dbReference>